<feature type="transmembrane region" description="Helical" evidence="1">
    <location>
        <begin position="353"/>
        <end position="377"/>
    </location>
</feature>
<feature type="transmembrane region" description="Helical" evidence="1">
    <location>
        <begin position="137"/>
        <end position="159"/>
    </location>
</feature>
<dbReference type="AlphaFoldDB" id="A0A1H7JVQ1"/>
<dbReference type="STRING" id="1038014.SAMN04487910_1094"/>
<dbReference type="RefSeq" id="WP_091406442.1">
    <property type="nucleotide sequence ID" value="NZ_FOAB01000002.1"/>
</dbReference>
<feature type="transmembrane region" description="Helical" evidence="1">
    <location>
        <begin position="218"/>
        <end position="238"/>
    </location>
</feature>
<keyword evidence="3" id="KW-1185">Reference proteome</keyword>
<feature type="transmembrane region" description="Helical" evidence="1">
    <location>
        <begin position="112"/>
        <end position="130"/>
    </location>
</feature>
<reference evidence="2 3" key="1">
    <citation type="submission" date="2016-10" db="EMBL/GenBank/DDBJ databases">
        <authorList>
            <person name="de Groot N.N."/>
        </authorList>
    </citation>
    <scope>NUCLEOTIDE SEQUENCE [LARGE SCALE GENOMIC DNA]</scope>
    <source>
        <strain evidence="2 3">DSM 25232</strain>
    </source>
</reference>
<evidence type="ECO:0000313" key="3">
    <source>
        <dbReference type="Proteomes" id="UP000198521"/>
    </source>
</evidence>
<organism evidence="2 3">
    <name type="scientific">Aquimarina amphilecti</name>
    <dbReference type="NCBI Taxonomy" id="1038014"/>
    <lineage>
        <taxon>Bacteria</taxon>
        <taxon>Pseudomonadati</taxon>
        <taxon>Bacteroidota</taxon>
        <taxon>Flavobacteriia</taxon>
        <taxon>Flavobacteriales</taxon>
        <taxon>Flavobacteriaceae</taxon>
        <taxon>Aquimarina</taxon>
    </lineage>
</organism>
<protein>
    <submittedName>
        <fullName evidence="2">Uncharacterized protein</fullName>
    </submittedName>
</protein>
<keyword evidence="1" id="KW-0812">Transmembrane</keyword>
<accession>A0A1H7JVQ1</accession>
<dbReference type="Proteomes" id="UP000198521">
    <property type="component" value="Unassembled WGS sequence"/>
</dbReference>
<name>A0A1H7JVQ1_AQUAM</name>
<feature type="transmembrane region" description="Helical" evidence="1">
    <location>
        <begin position="330"/>
        <end position="346"/>
    </location>
</feature>
<feature type="transmembrane region" description="Helical" evidence="1">
    <location>
        <begin position="179"/>
        <end position="206"/>
    </location>
</feature>
<feature type="transmembrane region" description="Helical" evidence="1">
    <location>
        <begin position="307"/>
        <end position="324"/>
    </location>
</feature>
<sequence length="385" mass="46651">MNSFKINSTSILLITVFVSYYLMYVFLVPTQENPDETRHWRNIFHQDIVFKKTGDGDLYYVFQKQIADLFDLKYDKNLNYLHVKERRNPDFQYFKNVYRYQHNSIFPRSDILIFRLANLIVLIPLFLWFLQKRENRYLFLLALCIPGFVWFLSCLNSDLFNIAMGIVVFNVRKRGLSLLIGLLIFSFFALDRSIILPILAFTFYFIFKRFFQKKTLKIVFWFFLFSSMILFYDLSKYIVSHNFNYEPIKSIFTLSFSFYGLLGNMSIRATFIEYVIFILLMLFLVIKINTIKKGHYKYDEIKDVGNLIAIFFILWFYLLSLVPTWDQGRYFYPIIFYFLFLFRELFIGRRKKFVLKFLLLSLVLNGFMHLKLLYVYFKHINFELI</sequence>
<proteinExistence type="predicted"/>
<keyword evidence="1" id="KW-1133">Transmembrane helix</keyword>
<keyword evidence="1" id="KW-0472">Membrane</keyword>
<feature type="transmembrane region" description="Helical" evidence="1">
    <location>
        <begin position="12"/>
        <end position="30"/>
    </location>
</feature>
<feature type="transmembrane region" description="Helical" evidence="1">
    <location>
        <begin position="258"/>
        <end position="286"/>
    </location>
</feature>
<gene>
    <name evidence="2" type="ORF">SAMN04487910_1094</name>
</gene>
<dbReference type="EMBL" id="FOAB01000002">
    <property type="protein sequence ID" value="SEK77817.1"/>
    <property type="molecule type" value="Genomic_DNA"/>
</dbReference>
<evidence type="ECO:0000313" key="2">
    <source>
        <dbReference type="EMBL" id="SEK77817.1"/>
    </source>
</evidence>
<evidence type="ECO:0000256" key="1">
    <source>
        <dbReference type="SAM" id="Phobius"/>
    </source>
</evidence>